<keyword evidence="2" id="KW-0812">Transmembrane</keyword>
<dbReference type="InParanoid" id="K1XYI8"/>
<keyword evidence="4" id="KW-1185">Reference proteome</keyword>
<protein>
    <submittedName>
        <fullName evidence="3">Uncharacterized protein</fullName>
    </submittedName>
</protein>
<keyword evidence="2" id="KW-1133">Transmembrane helix</keyword>
<proteinExistence type="predicted"/>
<gene>
    <name evidence="3" type="ORF">MBM_03676</name>
</gene>
<evidence type="ECO:0000256" key="2">
    <source>
        <dbReference type="SAM" id="Phobius"/>
    </source>
</evidence>
<accession>K1XYI8</accession>
<organism evidence="3 4">
    <name type="scientific">Marssonina brunnea f. sp. multigermtubi (strain MB_m1)</name>
    <name type="common">Marssonina leaf spot fungus</name>
    <dbReference type="NCBI Taxonomy" id="1072389"/>
    <lineage>
        <taxon>Eukaryota</taxon>
        <taxon>Fungi</taxon>
        <taxon>Dikarya</taxon>
        <taxon>Ascomycota</taxon>
        <taxon>Pezizomycotina</taxon>
        <taxon>Leotiomycetes</taxon>
        <taxon>Helotiales</taxon>
        <taxon>Drepanopezizaceae</taxon>
        <taxon>Drepanopeziza</taxon>
    </lineage>
</organism>
<evidence type="ECO:0000256" key="1">
    <source>
        <dbReference type="SAM" id="MobiDB-lite"/>
    </source>
</evidence>
<feature type="compositionally biased region" description="Basic residues" evidence="1">
    <location>
        <begin position="193"/>
        <end position="219"/>
    </location>
</feature>
<feature type="compositionally biased region" description="Basic and acidic residues" evidence="1">
    <location>
        <begin position="175"/>
        <end position="185"/>
    </location>
</feature>
<evidence type="ECO:0000313" key="3">
    <source>
        <dbReference type="EMBL" id="EKD17904.1"/>
    </source>
</evidence>
<reference evidence="3 4" key="1">
    <citation type="journal article" date="2012" name="BMC Genomics">
        <title>Sequencing the genome of Marssonina brunnea reveals fungus-poplar co-evolution.</title>
        <authorList>
            <person name="Zhu S."/>
            <person name="Cao Y.-Z."/>
            <person name="Jiang C."/>
            <person name="Tan B.-Y."/>
            <person name="Wang Z."/>
            <person name="Feng S."/>
            <person name="Zhang L."/>
            <person name="Su X.-H."/>
            <person name="Brejova B."/>
            <person name="Vinar T."/>
            <person name="Xu M."/>
            <person name="Wang M.-X."/>
            <person name="Zhang S.-G."/>
            <person name="Huang M.-R."/>
            <person name="Wu R."/>
            <person name="Zhou Y."/>
        </authorList>
    </citation>
    <scope>NUCLEOTIDE SEQUENCE [LARGE SCALE GENOMIC DNA]</scope>
    <source>
        <strain evidence="3 4">MB_m1</strain>
    </source>
</reference>
<dbReference type="EMBL" id="JH921434">
    <property type="protein sequence ID" value="EKD17904.1"/>
    <property type="molecule type" value="Genomic_DNA"/>
</dbReference>
<keyword evidence="2" id="KW-0472">Membrane</keyword>
<dbReference type="HOGENOM" id="CLU_1261755_0_0_1"/>
<dbReference type="AlphaFoldDB" id="K1XYI8"/>
<name>K1XYI8_MARBU</name>
<feature type="transmembrane region" description="Helical" evidence="2">
    <location>
        <begin position="82"/>
        <end position="101"/>
    </location>
</feature>
<sequence length="219" mass="25646">MASFMILLWHCGQRIEMEKQQSSASHFSFALDLDVWFVQMVNLEVKSDNAYFATLGLLPTRHLPKHYISTATHHCTARSTEIGFYFFFFFFFFFFASSSLCRQKTGWVLHDITKQVPTNYVKVFIFALELSTFQSPPMELLDRMSRKIHPVAETLSNTTRNAMQALGRILRKTRRETGKITHAQRECATQVPPHRKPSNSQRRGRNTRYARRRRRSTSE</sequence>
<dbReference type="Proteomes" id="UP000006753">
    <property type="component" value="Unassembled WGS sequence"/>
</dbReference>
<feature type="region of interest" description="Disordered" evidence="1">
    <location>
        <begin position="174"/>
        <end position="219"/>
    </location>
</feature>
<dbReference type="KEGG" id="mbe:MBM_03676"/>
<evidence type="ECO:0000313" key="4">
    <source>
        <dbReference type="Proteomes" id="UP000006753"/>
    </source>
</evidence>